<dbReference type="Proteomes" id="UP000311382">
    <property type="component" value="Unassembled WGS sequence"/>
</dbReference>
<feature type="compositionally biased region" description="Basic residues" evidence="1">
    <location>
        <begin position="122"/>
        <end position="131"/>
    </location>
</feature>
<name>A0A5C5FYS0_9BASI</name>
<feature type="compositionally biased region" description="Polar residues" evidence="1">
    <location>
        <begin position="56"/>
        <end position="65"/>
    </location>
</feature>
<proteinExistence type="predicted"/>
<comment type="caution">
    <text evidence="2">The sequence shown here is derived from an EMBL/GenBank/DDBJ whole genome shotgun (WGS) entry which is preliminary data.</text>
</comment>
<evidence type="ECO:0000313" key="2">
    <source>
        <dbReference type="EMBL" id="TNY20841.1"/>
    </source>
</evidence>
<dbReference type="OrthoDB" id="2505950at2759"/>
<accession>A0A5C5FYS0</accession>
<organism evidence="2 3">
    <name type="scientific">Rhodotorula diobovata</name>
    <dbReference type="NCBI Taxonomy" id="5288"/>
    <lineage>
        <taxon>Eukaryota</taxon>
        <taxon>Fungi</taxon>
        <taxon>Dikarya</taxon>
        <taxon>Basidiomycota</taxon>
        <taxon>Pucciniomycotina</taxon>
        <taxon>Microbotryomycetes</taxon>
        <taxon>Sporidiobolales</taxon>
        <taxon>Sporidiobolaceae</taxon>
        <taxon>Rhodotorula</taxon>
    </lineage>
</organism>
<dbReference type="AlphaFoldDB" id="A0A5C5FYS0"/>
<evidence type="ECO:0000256" key="1">
    <source>
        <dbReference type="SAM" id="MobiDB-lite"/>
    </source>
</evidence>
<feature type="region of interest" description="Disordered" evidence="1">
    <location>
        <begin position="104"/>
        <end position="131"/>
    </location>
</feature>
<keyword evidence="3" id="KW-1185">Reference proteome</keyword>
<reference evidence="2 3" key="1">
    <citation type="submission" date="2019-03" db="EMBL/GenBank/DDBJ databases">
        <title>Rhodosporidium diobovatum UCD-FST 08-225 genome sequencing, assembly, and annotation.</title>
        <authorList>
            <person name="Fakankun I.U."/>
            <person name="Fristensky B."/>
            <person name="Levin D.B."/>
        </authorList>
    </citation>
    <scope>NUCLEOTIDE SEQUENCE [LARGE SCALE GENOMIC DNA]</scope>
    <source>
        <strain evidence="2 3">UCD-FST 08-225</strain>
    </source>
</reference>
<dbReference type="EMBL" id="SOZI01000056">
    <property type="protein sequence ID" value="TNY20841.1"/>
    <property type="molecule type" value="Genomic_DNA"/>
</dbReference>
<gene>
    <name evidence="2" type="ORF">DMC30DRAFT_416578</name>
</gene>
<feature type="compositionally biased region" description="Basic and acidic residues" evidence="1">
    <location>
        <begin position="109"/>
        <end position="121"/>
    </location>
</feature>
<sequence length="131" mass="14227">MAKHAPVSQEPSKPWLKLVVTLVILAALGYAAKLALAAINESINSAKSAMEKKGVQVSSSGASVKTNKRALTQEETEDRIQRGIMKGWKASSFNVPWALGKVSNLSGSTHDKNREEHEKKYGPKKSKARVD</sequence>
<evidence type="ECO:0000313" key="3">
    <source>
        <dbReference type="Proteomes" id="UP000311382"/>
    </source>
</evidence>
<protein>
    <submittedName>
        <fullName evidence="2">Uncharacterized protein</fullName>
    </submittedName>
</protein>
<feature type="region of interest" description="Disordered" evidence="1">
    <location>
        <begin position="49"/>
        <end position="79"/>
    </location>
</feature>